<comment type="caution">
    <text evidence="2">The sequence shown here is derived from an EMBL/GenBank/DDBJ whole genome shotgun (WGS) entry which is preliminary data.</text>
</comment>
<dbReference type="EMBL" id="CAJNOI010000135">
    <property type="protein sequence ID" value="CAF1113026.1"/>
    <property type="molecule type" value="Genomic_DNA"/>
</dbReference>
<dbReference type="Proteomes" id="UP000663877">
    <property type="component" value="Unassembled WGS sequence"/>
</dbReference>
<dbReference type="AlphaFoldDB" id="A0A814UV38"/>
<evidence type="ECO:0000313" key="2">
    <source>
        <dbReference type="EMBL" id="CAF1177032.1"/>
    </source>
</evidence>
<reference evidence="2" key="1">
    <citation type="submission" date="2021-02" db="EMBL/GenBank/DDBJ databases">
        <authorList>
            <person name="Nowell W R."/>
        </authorList>
    </citation>
    <scope>NUCLEOTIDE SEQUENCE</scope>
</reference>
<evidence type="ECO:0000313" key="1">
    <source>
        <dbReference type="EMBL" id="CAF1113026.1"/>
    </source>
</evidence>
<evidence type="ECO:0000313" key="3">
    <source>
        <dbReference type="Proteomes" id="UP000663832"/>
    </source>
</evidence>
<dbReference type="Proteomes" id="UP000663832">
    <property type="component" value="Unassembled WGS sequence"/>
</dbReference>
<dbReference type="OrthoDB" id="10000786at2759"/>
<protein>
    <submittedName>
        <fullName evidence="2">Uncharacterized protein</fullName>
    </submittedName>
</protein>
<sequence length="199" mass="22602">MISSIHLCQQDNSLNSIEPLCILLEKLSVTLLSVEIASCNCLHKGLVSKVKVSPVCGWMMDELTSRSNAKSCIVYVRYVEDNEARTSYYGLIDFQGNGTAKNIVRTLTDLWAKDSKSIIPDAVFREFSAGNRWKKSKNPVQELSDRIWLQVPVDSKQNRINSPEYHGIGRFRAGLFDLGCFKPDQLVLIGYRQCYNVYR</sequence>
<organism evidence="2 3">
    <name type="scientific">Adineta steineri</name>
    <dbReference type="NCBI Taxonomy" id="433720"/>
    <lineage>
        <taxon>Eukaryota</taxon>
        <taxon>Metazoa</taxon>
        <taxon>Spiralia</taxon>
        <taxon>Gnathifera</taxon>
        <taxon>Rotifera</taxon>
        <taxon>Eurotatoria</taxon>
        <taxon>Bdelloidea</taxon>
        <taxon>Adinetida</taxon>
        <taxon>Adinetidae</taxon>
        <taxon>Adineta</taxon>
    </lineage>
</organism>
<name>A0A814UV38_9BILA</name>
<accession>A0A814UV38</accession>
<proteinExistence type="predicted"/>
<keyword evidence="3" id="KW-1185">Reference proteome</keyword>
<dbReference type="EMBL" id="CAJNOM010000172">
    <property type="protein sequence ID" value="CAF1177032.1"/>
    <property type="molecule type" value="Genomic_DNA"/>
</dbReference>
<gene>
    <name evidence="1" type="ORF">BJG266_LOCUS22010</name>
    <name evidence="2" type="ORF">QVE165_LOCUS24454</name>
</gene>